<organism evidence="2 3">
    <name type="scientific">Prorocentrum cordatum</name>
    <dbReference type="NCBI Taxonomy" id="2364126"/>
    <lineage>
        <taxon>Eukaryota</taxon>
        <taxon>Sar</taxon>
        <taxon>Alveolata</taxon>
        <taxon>Dinophyceae</taxon>
        <taxon>Prorocentrales</taxon>
        <taxon>Prorocentraceae</taxon>
        <taxon>Prorocentrum</taxon>
    </lineage>
</organism>
<comment type="caution">
    <text evidence="2">The sequence shown here is derived from an EMBL/GenBank/DDBJ whole genome shotgun (WGS) entry which is preliminary data.</text>
</comment>
<evidence type="ECO:0000313" key="3">
    <source>
        <dbReference type="Proteomes" id="UP001189429"/>
    </source>
</evidence>
<gene>
    <name evidence="2" type="ORF">PCOR1329_LOCUS68958</name>
</gene>
<evidence type="ECO:0000256" key="1">
    <source>
        <dbReference type="SAM" id="MobiDB-lite"/>
    </source>
</evidence>
<protein>
    <recommendedName>
        <fullName evidence="4">Subtilisin</fullName>
    </recommendedName>
</protein>
<sequence length="175" mass="17943">MPGPSVYLGGSRPIVMYNGCVLGDVPAPIKHVPAADSLTQNWYEHSAGLCAVDDMVASNTEINLHATLPRDPREEQPEAASTACDYLDTDSDFGEYSATRYSCHSLGPVSSSAGLLCEAAPPSGSRAVQGGGGVRAAPRGGPAGAGRGERTGAPPLWEPLGAPRSTAVVAVGRTR</sequence>
<reference evidence="2" key="1">
    <citation type="submission" date="2023-10" db="EMBL/GenBank/DDBJ databases">
        <authorList>
            <person name="Chen Y."/>
            <person name="Shah S."/>
            <person name="Dougan E. K."/>
            <person name="Thang M."/>
            <person name="Chan C."/>
        </authorList>
    </citation>
    <scope>NUCLEOTIDE SEQUENCE [LARGE SCALE GENOMIC DNA]</scope>
</reference>
<name>A0ABN9WN97_9DINO</name>
<evidence type="ECO:0008006" key="4">
    <source>
        <dbReference type="Google" id="ProtNLM"/>
    </source>
</evidence>
<evidence type="ECO:0000313" key="2">
    <source>
        <dbReference type="EMBL" id="CAK0888109.1"/>
    </source>
</evidence>
<accession>A0ABN9WN97</accession>
<keyword evidence="3" id="KW-1185">Reference proteome</keyword>
<feature type="region of interest" description="Disordered" evidence="1">
    <location>
        <begin position="123"/>
        <end position="161"/>
    </location>
</feature>
<dbReference type="EMBL" id="CAUYUJ010019026">
    <property type="protein sequence ID" value="CAK0888109.1"/>
    <property type="molecule type" value="Genomic_DNA"/>
</dbReference>
<dbReference type="Proteomes" id="UP001189429">
    <property type="component" value="Unassembled WGS sequence"/>
</dbReference>
<proteinExistence type="predicted"/>